<evidence type="ECO:0000259" key="1">
    <source>
        <dbReference type="Pfam" id="PF00535"/>
    </source>
</evidence>
<dbReference type="PANTHER" id="PTHR22916:SF3">
    <property type="entry name" value="UDP-GLCNAC:BETAGAL BETA-1,3-N-ACETYLGLUCOSAMINYLTRANSFERASE-LIKE PROTEIN 1"/>
    <property type="match status" value="1"/>
</dbReference>
<organism evidence="2 3">
    <name type="scientific">Rhodoferax lithotrophicus</name>
    <dbReference type="NCBI Taxonomy" id="2798804"/>
    <lineage>
        <taxon>Bacteria</taxon>
        <taxon>Pseudomonadati</taxon>
        <taxon>Pseudomonadota</taxon>
        <taxon>Betaproteobacteria</taxon>
        <taxon>Burkholderiales</taxon>
        <taxon>Comamonadaceae</taxon>
        <taxon>Rhodoferax</taxon>
    </lineage>
</organism>
<proteinExistence type="predicted"/>
<dbReference type="InterPro" id="IPR001173">
    <property type="entry name" value="Glyco_trans_2-like"/>
</dbReference>
<name>A0ABN6D5T3_9BURK</name>
<dbReference type="GO" id="GO:0016740">
    <property type="term" value="F:transferase activity"/>
    <property type="evidence" value="ECO:0007669"/>
    <property type="project" value="UniProtKB-KW"/>
</dbReference>
<sequence>MKATIAINNYNYSSFLIDCINSALNQTYKNIEVLVVDDGSTDNSLELLTSQFSTNNLVKIISKKNGGQLSAFNEILRYVSGELIFFLDSDDLYKENYLTEVISIYKNNRDIDSIFCAHERIFSDRNVELISKYTSNKSLGYGVLSSYLNREWIGSVTSTISMKTSVFRSFMPINLEKDWITRADDCLVWGSSVVGAKKYFLSNPLVLYRVHGKNNYYNVKFSNDYLYKREISINKLFKHFSNASCIDFSNINVCELEYKSRNDISFSTFKNYLLINFKMQKSSFLKLLTMFKLSLFYIKCNIKLSR</sequence>
<accession>A0ABN6D5T3</accession>
<dbReference type="EMBL" id="AP024238">
    <property type="protein sequence ID" value="BCO27359.1"/>
    <property type="molecule type" value="Genomic_DNA"/>
</dbReference>
<dbReference type="Gene3D" id="3.90.550.10">
    <property type="entry name" value="Spore Coat Polysaccharide Biosynthesis Protein SpsA, Chain A"/>
    <property type="match status" value="1"/>
</dbReference>
<keyword evidence="2" id="KW-0808">Transferase</keyword>
<dbReference type="CDD" id="cd00761">
    <property type="entry name" value="Glyco_tranf_GTA_type"/>
    <property type="match status" value="1"/>
</dbReference>
<dbReference type="PANTHER" id="PTHR22916">
    <property type="entry name" value="GLYCOSYLTRANSFERASE"/>
    <property type="match status" value="1"/>
</dbReference>
<dbReference type="RefSeq" id="WP_223912201.1">
    <property type="nucleotide sequence ID" value="NZ_AP024238.1"/>
</dbReference>
<gene>
    <name evidence="2" type="ORF">MIZ03_2247</name>
</gene>
<evidence type="ECO:0000313" key="3">
    <source>
        <dbReference type="Proteomes" id="UP000824366"/>
    </source>
</evidence>
<dbReference type="SUPFAM" id="SSF53448">
    <property type="entry name" value="Nucleotide-diphospho-sugar transferases"/>
    <property type="match status" value="1"/>
</dbReference>
<dbReference type="Proteomes" id="UP000824366">
    <property type="component" value="Chromosome"/>
</dbReference>
<protein>
    <submittedName>
        <fullName evidence="2">Undecaprenyl-phosphate 4-deoxy-4-formamido-L-arabinose transferase</fullName>
    </submittedName>
</protein>
<dbReference type="Pfam" id="PF00535">
    <property type="entry name" value="Glycos_transf_2"/>
    <property type="match status" value="1"/>
</dbReference>
<reference evidence="2 3" key="1">
    <citation type="journal article" date="2021" name="Microbiol. Spectr.">
        <title>A Single Bacterium Capable of Oxidation and Reduction of Iron at Circumneutral pH.</title>
        <authorList>
            <person name="Kato S."/>
            <person name="Ohkuma M."/>
        </authorList>
    </citation>
    <scope>NUCLEOTIDE SEQUENCE [LARGE SCALE GENOMIC DNA]</scope>
    <source>
        <strain evidence="2 3">MIZ03</strain>
    </source>
</reference>
<dbReference type="InterPro" id="IPR029044">
    <property type="entry name" value="Nucleotide-diphossugar_trans"/>
</dbReference>
<feature type="domain" description="Glycosyltransferase 2-like" evidence="1">
    <location>
        <begin position="5"/>
        <end position="124"/>
    </location>
</feature>
<evidence type="ECO:0000313" key="2">
    <source>
        <dbReference type="EMBL" id="BCO27359.1"/>
    </source>
</evidence>
<keyword evidence="3" id="KW-1185">Reference proteome</keyword>